<dbReference type="Gene3D" id="2.30.29.30">
    <property type="entry name" value="Pleckstrin-homology domain (PH domain)/Phosphotyrosine-binding domain (PTB)"/>
    <property type="match status" value="1"/>
</dbReference>
<sequence>MRSKSKTKLDTSTAIHWALILRANILGKDKQEKVNSIVVLAKLLDCVNGTDAVSDEFSQVLDHTLFQTLYSIVSANMSTETYKAILKISVMLISGSIFITKEDSITKYLPLYETLLEFLDIIDIMTEKLYLQDSKIVYNSIKLVSDLINKALLFNYHGIITLAGRLKHVTFFSTVDSLLLDNEDSANGGVAANDKSISDVVGNLKSSYYELNEWLNTISFDLSLVPHQIMLNNLFIFLEVSLNEFATPASTEEYVKAGFTEDPRQFVVENLSVLLAMDLKIFLKDPNMTFKKRFHEELMISDHSRTFPIYALIEKVTYLWLKVFENNYSYPNICSRVLCWEVFIYFSMNLCLIFWQDSGALLENETDVDKIIDLMEAIIELLEEKLSTEAAALGDVVKVDLEEILDSITNQTSDELRQYQVQRIRKTRHDLWAPRLVEFNRDLNTETFNFVAEQRLIQLLKGSWVFTEHHGELLATDSKSSMVHAAAGLNSNGSTSKYKYYFVMLSPNRQSIYYKEYTEKSTATPSYEVMEQQSIRVADIADFKSKTVGSGSQDEDDKKPDRLITVKGSISYEKISLVSSTGKLLLTFYTDTEVKKYVWLDGLKMLKAMTMEGQLSRDTEAQLTTLSTIRTNTQLLNLEKPVLIEHCMAELEDIENGEQLLNEDDDDLYELDELERISEDFYYS</sequence>
<organism evidence="2 3">
    <name type="scientific">Scheffersomyces spartinae</name>
    <dbReference type="NCBI Taxonomy" id="45513"/>
    <lineage>
        <taxon>Eukaryota</taxon>
        <taxon>Fungi</taxon>
        <taxon>Dikarya</taxon>
        <taxon>Ascomycota</taxon>
        <taxon>Saccharomycotina</taxon>
        <taxon>Pichiomycetes</taxon>
        <taxon>Debaryomycetaceae</taxon>
        <taxon>Scheffersomyces</taxon>
    </lineage>
</organism>
<dbReference type="EMBL" id="JAHMUF010000029">
    <property type="protein sequence ID" value="KAG7191469.1"/>
    <property type="molecule type" value="Genomic_DNA"/>
</dbReference>
<dbReference type="Proteomes" id="UP000790833">
    <property type="component" value="Unassembled WGS sequence"/>
</dbReference>
<evidence type="ECO:0000313" key="2">
    <source>
        <dbReference type="EMBL" id="KAG7191469.1"/>
    </source>
</evidence>
<dbReference type="InterPro" id="IPR001849">
    <property type="entry name" value="PH_domain"/>
</dbReference>
<evidence type="ECO:0000259" key="1">
    <source>
        <dbReference type="Pfam" id="PF16457"/>
    </source>
</evidence>
<protein>
    <recommendedName>
        <fullName evidence="1">PH domain-containing protein</fullName>
    </recommendedName>
</protein>
<dbReference type="AlphaFoldDB" id="A0A9P8AGA5"/>
<proteinExistence type="predicted"/>
<dbReference type="RefSeq" id="XP_043047021.1">
    <property type="nucleotide sequence ID" value="XM_043193880.1"/>
</dbReference>
<gene>
    <name evidence="2" type="ORF">KQ657_003145</name>
</gene>
<reference evidence="2" key="1">
    <citation type="submission" date="2021-03" db="EMBL/GenBank/DDBJ databases">
        <authorList>
            <person name="Palmer J.M."/>
        </authorList>
    </citation>
    <scope>NUCLEOTIDE SEQUENCE</scope>
    <source>
        <strain evidence="2">ARV_011</strain>
    </source>
</reference>
<dbReference type="OrthoDB" id="28413at2759"/>
<name>A0A9P8AGA5_9ASCO</name>
<dbReference type="Pfam" id="PF16457">
    <property type="entry name" value="PH_12"/>
    <property type="match status" value="1"/>
</dbReference>
<keyword evidence="3" id="KW-1185">Reference proteome</keyword>
<evidence type="ECO:0000313" key="3">
    <source>
        <dbReference type="Proteomes" id="UP000790833"/>
    </source>
</evidence>
<accession>A0A9P8AGA5</accession>
<comment type="caution">
    <text evidence="2">The sequence shown here is derived from an EMBL/GenBank/DDBJ whole genome shotgun (WGS) entry which is preliminary data.</text>
</comment>
<dbReference type="InterPro" id="IPR011993">
    <property type="entry name" value="PH-like_dom_sf"/>
</dbReference>
<feature type="domain" description="PH" evidence="1">
    <location>
        <begin position="451"/>
        <end position="607"/>
    </location>
</feature>
<dbReference type="GeneID" id="66116519"/>